<feature type="compositionally biased region" description="Basic and acidic residues" evidence="1">
    <location>
        <begin position="42"/>
        <end position="51"/>
    </location>
</feature>
<sequence>MCRNTSHHPFIHDAAPRNSTTSTPLSIATFKGSTGPAIPAFPKREAQENKSPKPGTFFHPEKVTAKTPRLPRIPPRSHHQKTISKHPLFAKNPCKNVHIPAHKKMYETIAPLIRQKLTSQIFPE</sequence>
<organism evidence="2 3">
    <name type="scientific">Tunturiibacter lichenicola</name>
    <dbReference type="NCBI Taxonomy" id="2051959"/>
    <lineage>
        <taxon>Bacteria</taxon>
        <taxon>Pseudomonadati</taxon>
        <taxon>Acidobacteriota</taxon>
        <taxon>Terriglobia</taxon>
        <taxon>Terriglobales</taxon>
        <taxon>Acidobacteriaceae</taxon>
        <taxon>Tunturiibacter</taxon>
    </lineage>
</organism>
<dbReference type="AlphaFoldDB" id="A0A7W8N3F7"/>
<comment type="caution">
    <text evidence="2">The sequence shown here is derived from an EMBL/GenBank/DDBJ whole genome shotgun (WGS) entry which is preliminary data.</text>
</comment>
<evidence type="ECO:0000313" key="3">
    <source>
        <dbReference type="Proteomes" id="UP000569092"/>
    </source>
</evidence>
<dbReference type="Proteomes" id="UP000569092">
    <property type="component" value="Unassembled WGS sequence"/>
</dbReference>
<feature type="compositionally biased region" description="Polar residues" evidence="1">
    <location>
        <begin position="17"/>
        <end position="26"/>
    </location>
</feature>
<evidence type="ECO:0000256" key="1">
    <source>
        <dbReference type="SAM" id="MobiDB-lite"/>
    </source>
</evidence>
<evidence type="ECO:0000313" key="2">
    <source>
        <dbReference type="EMBL" id="MBB5342451.1"/>
    </source>
</evidence>
<reference evidence="2 3" key="1">
    <citation type="submission" date="2020-08" db="EMBL/GenBank/DDBJ databases">
        <title>Genomic Encyclopedia of Type Strains, Phase IV (KMG-V): Genome sequencing to study the core and pangenomes of soil and plant-associated prokaryotes.</title>
        <authorList>
            <person name="Whitman W."/>
        </authorList>
    </citation>
    <scope>NUCLEOTIDE SEQUENCE [LARGE SCALE GENOMIC DNA]</scope>
    <source>
        <strain evidence="2 3">M8US30</strain>
    </source>
</reference>
<name>A0A7W8N3F7_9BACT</name>
<gene>
    <name evidence="2" type="ORF">HDF10_000401</name>
</gene>
<protein>
    <submittedName>
        <fullName evidence="2">Uncharacterized protein</fullName>
    </submittedName>
</protein>
<accession>A0A7W8N3F7</accession>
<feature type="region of interest" description="Disordered" evidence="1">
    <location>
        <begin position="1"/>
        <end position="91"/>
    </location>
</feature>
<feature type="compositionally biased region" description="Basic residues" evidence="1">
    <location>
        <begin position="75"/>
        <end position="84"/>
    </location>
</feature>
<proteinExistence type="predicted"/>
<dbReference type="EMBL" id="JACHDZ010000001">
    <property type="protein sequence ID" value="MBB5342451.1"/>
    <property type="molecule type" value="Genomic_DNA"/>
</dbReference>